<sequence>MADEVETVAVDVERNKEGVEATASQYAASRALMGGAELACSSAGHPVCACISR</sequence>
<protein>
    <submittedName>
        <fullName evidence="1">Uncharacterized protein</fullName>
    </submittedName>
</protein>
<dbReference type="EnsemblProtists" id="HpaT814510">
    <property type="protein sequence ID" value="HpaP814510"/>
    <property type="gene ID" value="HpaG814510"/>
</dbReference>
<dbReference type="HOGENOM" id="CLU_3072806_0_0_1"/>
<evidence type="ECO:0000313" key="2">
    <source>
        <dbReference type="Proteomes" id="UP000011713"/>
    </source>
</evidence>
<dbReference type="AlphaFoldDB" id="M4C5Y1"/>
<dbReference type="EMBL" id="JH599880">
    <property type="status" value="NOT_ANNOTATED_CDS"/>
    <property type="molecule type" value="Genomic_DNA"/>
</dbReference>
<dbReference type="VEuPathDB" id="FungiDB:HpaG814510"/>
<organism evidence="1 2">
    <name type="scientific">Hyaloperonospora arabidopsidis (strain Emoy2)</name>
    <name type="common">Downy mildew agent</name>
    <name type="synonym">Peronospora arabidopsidis</name>
    <dbReference type="NCBI Taxonomy" id="559515"/>
    <lineage>
        <taxon>Eukaryota</taxon>
        <taxon>Sar</taxon>
        <taxon>Stramenopiles</taxon>
        <taxon>Oomycota</taxon>
        <taxon>Peronosporomycetes</taxon>
        <taxon>Peronosporales</taxon>
        <taxon>Peronosporaceae</taxon>
        <taxon>Hyaloperonospora</taxon>
    </lineage>
</organism>
<dbReference type="InParanoid" id="M4C5Y1"/>
<reference evidence="1" key="2">
    <citation type="submission" date="2015-06" db="UniProtKB">
        <authorList>
            <consortium name="EnsemblProtists"/>
        </authorList>
    </citation>
    <scope>IDENTIFICATION</scope>
    <source>
        <strain evidence="1">Emoy2</strain>
    </source>
</reference>
<keyword evidence="2" id="KW-1185">Reference proteome</keyword>
<name>M4C5Y1_HYAAE</name>
<accession>M4C5Y1</accession>
<dbReference type="Proteomes" id="UP000011713">
    <property type="component" value="Unassembled WGS sequence"/>
</dbReference>
<reference evidence="2" key="1">
    <citation type="journal article" date="2010" name="Science">
        <title>Signatures of adaptation to obligate biotrophy in the Hyaloperonospora arabidopsidis genome.</title>
        <authorList>
            <person name="Baxter L."/>
            <person name="Tripathy S."/>
            <person name="Ishaque N."/>
            <person name="Boot N."/>
            <person name="Cabral A."/>
            <person name="Kemen E."/>
            <person name="Thines M."/>
            <person name="Ah-Fong A."/>
            <person name="Anderson R."/>
            <person name="Badejoko W."/>
            <person name="Bittner-Eddy P."/>
            <person name="Boore J.L."/>
            <person name="Chibucos M.C."/>
            <person name="Coates M."/>
            <person name="Dehal P."/>
            <person name="Delehaunty K."/>
            <person name="Dong S."/>
            <person name="Downton P."/>
            <person name="Dumas B."/>
            <person name="Fabro G."/>
            <person name="Fronick C."/>
            <person name="Fuerstenberg S.I."/>
            <person name="Fulton L."/>
            <person name="Gaulin E."/>
            <person name="Govers F."/>
            <person name="Hughes L."/>
            <person name="Humphray S."/>
            <person name="Jiang R.H."/>
            <person name="Judelson H."/>
            <person name="Kamoun S."/>
            <person name="Kyung K."/>
            <person name="Meijer H."/>
            <person name="Minx P."/>
            <person name="Morris P."/>
            <person name="Nelson J."/>
            <person name="Phuntumart V."/>
            <person name="Qutob D."/>
            <person name="Rehmany A."/>
            <person name="Rougon-Cardoso A."/>
            <person name="Ryden P."/>
            <person name="Torto-Alalibo T."/>
            <person name="Studholme D."/>
            <person name="Wang Y."/>
            <person name="Win J."/>
            <person name="Wood J."/>
            <person name="Clifton S.W."/>
            <person name="Rogers J."/>
            <person name="Van den Ackerveken G."/>
            <person name="Jones J.D."/>
            <person name="McDowell J.M."/>
            <person name="Beynon J."/>
            <person name="Tyler B.M."/>
        </authorList>
    </citation>
    <scope>NUCLEOTIDE SEQUENCE [LARGE SCALE GENOMIC DNA]</scope>
    <source>
        <strain evidence="2">Emoy2</strain>
    </source>
</reference>
<evidence type="ECO:0000313" key="1">
    <source>
        <dbReference type="EnsemblProtists" id="HpaP814510"/>
    </source>
</evidence>
<proteinExistence type="predicted"/>